<dbReference type="PROSITE" id="PS00892">
    <property type="entry name" value="HIT_1"/>
    <property type="match status" value="1"/>
</dbReference>
<dbReference type="PROSITE" id="PS51084">
    <property type="entry name" value="HIT_2"/>
    <property type="match status" value="1"/>
</dbReference>
<dbReference type="InterPro" id="IPR039384">
    <property type="entry name" value="HINT"/>
</dbReference>
<dbReference type="InterPro" id="IPR001310">
    <property type="entry name" value="Histidine_triad_HIT"/>
</dbReference>
<dbReference type="InterPro" id="IPR011146">
    <property type="entry name" value="HIT-like"/>
</dbReference>
<dbReference type="EMBL" id="CP032620">
    <property type="protein sequence ID" value="AYF93262.1"/>
    <property type="molecule type" value="Genomic_DNA"/>
</dbReference>
<dbReference type="PANTHER" id="PTHR46648:SF1">
    <property type="entry name" value="ADENOSINE 5'-MONOPHOSPHORAMIDASE HNT1"/>
    <property type="match status" value="1"/>
</dbReference>
<evidence type="ECO:0000313" key="4">
    <source>
        <dbReference type="Proteomes" id="UP000277293"/>
    </source>
</evidence>
<gene>
    <name evidence="3" type="ORF">D7D50_00765</name>
</gene>
<name>A0ABM6Z746_9STRE</name>
<organism evidence="3 4">
    <name type="scientific">Streptococcus koreensis</name>
    <dbReference type="NCBI Taxonomy" id="2382163"/>
    <lineage>
        <taxon>Bacteria</taxon>
        <taxon>Bacillati</taxon>
        <taxon>Bacillota</taxon>
        <taxon>Bacilli</taxon>
        <taxon>Lactobacillales</taxon>
        <taxon>Streptococcaceae</taxon>
        <taxon>Streptococcus</taxon>
    </lineage>
</organism>
<dbReference type="RefSeq" id="WP_120701217.1">
    <property type="nucleotide sequence ID" value="NZ_CP032620.1"/>
</dbReference>
<dbReference type="Gene3D" id="3.30.428.10">
    <property type="entry name" value="HIT-like"/>
    <property type="match status" value="1"/>
</dbReference>
<accession>A0ABM6Z746</accession>
<evidence type="ECO:0000259" key="2">
    <source>
        <dbReference type="PROSITE" id="PS51084"/>
    </source>
</evidence>
<feature type="domain" description="HIT" evidence="2">
    <location>
        <begin position="6"/>
        <end position="113"/>
    </location>
</feature>
<evidence type="ECO:0000313" key="3">
    <source>
        <dbReference type="EMBL" id="AYF93262.1"/>
    </source>
</evidence>
<keyword evidence="4" id="KW-1185">Reference proteome</keyword>
<sequence length="137" mass="15367">MVSDCIFCKIVSGDIPASKVYEDDHFLAFLDISQVTPGHTLVIPKKHARNLLEMTPDETADLFNVVSTVTKKVESATQPQGMNIISNMEEIAGQSVFHTHVHILPRYSQDDDLKIDFIAHEPDFDHLVQLAKDISNH</sequence>
<protein>
    <submittedName>
        <fullName evidence="3">HIT family protein</fullName>
    </submittedName>
</protein>
<proteinExistence type="predicted"/>
<dbReference type="Pfam" id="PF01230">
    <property type="entry name" value="HIT"/>
    <property type="match status" value="1"/>
</dbReference>
<feature type="short sequence motif" description="Histidine triad motif" evidence="1">
    <location>
        <begin position="98"/>
        <end position="102"/>
    </location>
</feature>
<dbReference type="SUPFAM" id="SSF54197">
    <property type="entry name" value="HIT-like"/>
    <property type="match status" value="1"/>
</dbReference>
<dbReference type="CDD" id="cd01277">
    <property type="entry name" value="HINT_subgroup"/>
    <property type="match status" value="1"/>
</dbReference>
<dbReference type="InterPro" id="IPR019808">
    <property type="entry name" value="Histidine_triad_CS"/>
</dbReference>
<dbReference type="InterPro" id="IPR036265">
    <property type="entry name" value="HIT-like_sf"/>
</dbReference>
<dbReference type="Proteomes" id="UP000277293">
    <property type="component" value="Chromosome"/>
</dbReference>
<dbReference type="PRINTS" id="PR00332">
    <property type="entry name" value="HISTRIAD"/>
</dbReference>
<evidence type="ECO:0000256" key="1">
    <source>
        <dbReference type="PROSITE-ProRule" id="PRU00464"/>
    </source>
</evidence>
<reference evidence="4" key="1">
    <citation type="submission" date="2018-09" db="EMBL/GenBank/DDBJ databases">
        <title>Complete genome sequence of Streptococcus sp. KCOM 2890 (=JS71).</title>
        <authorList>
            <person name="Kook J.-K."/>
            <person name="Park S.-N."/>
            <person name="Lim Y.K."/>
        </authorList>
    </citation>
    <scope>NUCLEOTIDE SEQUENCE [LARGE SCALE GENOMIC DNA]</scope>
    <source>
        <strain evidence="4">JS71</strain>
    </source>
</reference>
<dbReference type="PANTHER" id="PTHR46648">
    <property type="entry name" value="HIT FAMILY PROTEIN 1"/>
    <property type="match status" value="1"/>
</dbReference>